<organism evidence="1 2">
    <name type="scientific">Bowmanella yangjiangensis</name>
    <dbReference type="NCBI Taxonomy" id="2811230"/>
    <lineage>
        <taxon>Bacteria</taxon>
        <taxon>Pseudomonadati</taxon>
        <taxon>Pseudomonadota</taxon>
        <taxon>Gammaproteobacteria</taxon>
        <taxon>Alteromonadales</taxon>
        <taxon>Alteromonadaceae</taxon>
        <taxon>Bowmanella</taxon>
    </lineage>
</organism>
<gene>
    <name evidence="1" type="ORF">J0A65_21665</name>
</gene>
<protein>
    <submittedName>
        <fullName evidence="1">Uncharacterized protein</fullName>
    </submittedName>
</protein>
<sequence length="67" mass="7351">MQITLNAWHNPQRQQVPVIAFTAATHNSTISGNFTAAQLRSIARQLINIANDSDQGEQGPVTYTVED</sequence>
<comment type="caution">
    <text evidence="1">The sequence shown here is derived from an EMBL/GenBank/DDBJ whole genome shotgun (WGS) entry which is preliminary data.</text>
</comment>
<proteinExistence type="predicted"/>
<reference evidence="1 2" key="1">
    <citation type="submission" date="2021-03" db="EMBL/GenBank/DDBJ databases">
        <title>novel species isolated from a fishpond in China.</title>
        <authorList>
            <person name="Lu H."/>
            <person name="Cai Z."/>
        </authorList>
    </citation>
    <scope>NUCLEOTIDE SEQUENCE [LARGE SCALE GENOMIC DNA]</scope>
    <source>
        <strain evidence="1 2">Y57</strain>
    </source>
</reference>
<keyword evidence="2" id="KW-1185">Reference proteome</keyword>
<dbReference type="EMBL" id="JAFKCS010000076">
    <property type="protein sequence ID" value="MBN7822486.1"/>
    <property type="molecule type" value="Genomic_DNA"/>
</dbReference>
<dbReference type="Proteomes" id="UP000663992">
    <property type="component" value="Unassembled WGS sequence"/>
</dbReference>
<dbReference type="RefSeq" id="WP_206596407.1">
    <property type="nucleotide sequence ID" value="NZ_JAFKCS010000076.1"/>
</dbReference>
<evidence type="ECO:0000313" key="2">
    <source>
        <dbReference type="Proteomes" id="UP000663992"/>
    </source>
</evidence>
<name>A0ABS3CZE1_9ALTE</name>
<accession>A0ABS3CZE1</accession>
<evidence type="ECO:0000313" key="1">
    <source>
        <dbReference type="EMBL" id="MBN7822486.1"/>
    </source>
</evidence>